<sequence length="509" mass="54237">MDPLGSCGMLAMELPRTSSMLLLVVGKVISEMKKELTGLAFCVTTTGMHGGPPKGHSEHLEDQVVSCDFNSDTHSSTFNVGLALPSMTTLSSSFSGMTTMNFAMGRGLAPGSGSMGQVLPAPSRQQRSGRLPLAWFHQPLSIRSGRRPHPSCRPRSVSRSEMEGRPVSSMRGGGNSGTSLLCVVQSCGTPRPHCMEQPPGPTSATSSTFAGFNPASGRFGRVQCRCRSLCGHHTCTRTPLLPAALRPAPPRSARSGLGPGRWPWARPHPTSLLRIAGADPQWFPSICAGSLLVPKAGKASGGFPGVGLCHTQRPCYRSQEPTPWSLPAIRAGSQLVAGAQGRESLRSRLSRLWARPHPASQLRIVGADPLVIACDLCRLPAGAQGRAPPHPNVLATVSWWAWLNIKTPGFWSCKAWLAPVFLRHPGTQDFTRQSLLLRLCCRPRPESAVFVFAADSTGVSPENHCCRCQVTAPWHLLCGASAPGGPGGFPAAMEMKPHAMLSTLCLLLP</sequence>
<dbReference type="AlphaFoldDB" id="A0AA40LRG3"/>
<evidence type="ECO:0000256" key="1">
    <source>
        <dbReference type="SAM" id="MobiDB-lite"/>
    </source>
</evidence>
<dbReference type="Proteomes" id="UP001177744">
    <property type="component" value="Unassembled WGS sequence"/>
</dbReference>
<reference evidence="2" key="1">
    <citation type="submission" date="2023-06" db="EMBL/GenBank/DDBJ databases">
        <title>Reference genome for the Northern bat (Eptesicus nilssonii), a most northern bat species.</title>
        <authorList>
            <person name="Laine V.N."/>
            <person name="Pulliainen A.T."/>
            <person name="Lilley T.M."/>
        </authorList>
    </citation>
    <scope>NUCLEOTIDE SEQUENCE</scope>
    <source>
        <strain evidence="2">BLF_Eptnil</strain>
        <tissue evidence="2">Kidney</tissue>
    </source>
</reference>
<evidence type="ECO:0000313" key="3">
    <source>
        <dbReference type="Proteomes" id="UP001177744"/>
    </source>
</evidence>
<feature type="region of interest" description="Disordered" evidence="1">
    <location>
        <begin position="144"/>
        <end position="175"/>
    </location>
</feature>
<dbReference type="SUPFAM" id="SSF55347">
    <property type="entry name" value="Glyceraldehyde-3-phosphate dehydrogenase-like, C-terminal domain"/>
    <property type="match status" value="1"/>
</dbReference>
<evidence type="ECO:0000313" key="2">
    <source>
        <dbReference type="EMBL" id="KAK1341263.1"/>
    </source>
</evidence>
<accession>A0AA40LRG3</accession>
<dbReference type="EMBL" id="JAULJE010000007">
    <property type="protein sequence ID" value="KAK1341263.1"/>
    <property type="molecule type" value="Genomic_DNA"/>
</dbReference>
<keyword evidence="3" id="KW-1185">Reference proteome</keyword>
<proteinExistence type="predicted"/>
<protein>
    <submittedName>
        <fullName evidence="2">Uncharacterized protein</fullName>
    </submittedName>
</protein>
<comment type="caution">
    <text evidence="2">The sequence shown here is derived from an EMBL/GenBank/DDBJ whole genome shotgun (WGS) entry which is preliminary data.</text>
</comment>
<name>A0AA40LRG3_CNENI</name>
<gene>
    <name evidence="2" type="ORF">QTO34_017667</name>
</gene>
<organism evidence="2 3">
    <name type="scientific">Cnephaeus nilssonii</name>
    <name type="common">Northern bat</name>
    <name type="synonym">Eptesicus nilssonii</name>
    <dbReference type="NCBI Taxonomy" id="3371016"/>
    <lineage>
        <taxon>Eukaryota</taxon>
        <taxon>Metazoa</taxon>
        <taxon>Chordata</taxon>
        <taxon>Craniata</taxon>
        <taxon>Vertebrata</taxon>
        <taxon>Euteleostomi</taxon>
        <taxon>Mammalia</taxon>
        <taxon>Eutheria</taxon>
        <taxon>Laurasiatheria</taxon>
        <taxon>Chiroptera</taxon>
        <taxon>Yangochiroptera</taxon>
        <taxon>Vespertilionidae</taxon>
        <taxon>Cnephaeus</taxon>
    </lineage>
</organism>